<comment type="subcellular location">
    <subcellularLocation>
        <location evidence="1">Cell envelope</location>
    </subcellularLocation>
</comment>
<name>A0A172YJJ7_9GAMM</name>
<evidence type="ECO:0000256" key="1">
    <source>
        <dbReference type="ARBA" id="ARBA00004196"/>
    </source>
</evidence>
<dbReference type="PANTHER" id="PTHR30290">
    <property type="entry name" value="PERIPLASMIC BINDING COMPONENT OF ABC TRANSPORTER"/>
    <property type="match status" value="1"/>
</dbReference>
<evidence type="ECO:0000256" key="5">
    <source>
        <dbReference type="SAM" id="SignalP"/>
    </source>
</evidence>
<evidence type="ECO:0000256" key="2">
    <source>
        <dbReference type="ARBA" id="ARBA00005695"/>
    </source>
</evidence>
<dbReference type="GO" id="GO:1904680">
    <property type="term" value="F:peptide transmembrane transporter activity"/>
    <property type="evidence" value="ECO:0007669"/>
    <property type="project" value="TreeGrafter"/>
</dbReference>
<evidence type="ECO:0000256" key="3">
    <source>
        <dbReference type="ARBA" id="ARBA00022448"/>
    </source>
</evidence>
<dbReference type="Proteomes" id="UP000077875">
    <property type="component" value="Chromosome"/>
</dbReference>
<dbReference type="InterPro" id="IPR030678">
    <property type="entry name" value="Peptide/Ni-bd"/>
</dbReference>
<proteinExistence type="inferred from homology"/>
<dbReference type="Gene3D" id="3.10.105.10">
    <property type="entry name" value="Dipeptide-binding Protein, Domain 3"/>
    <property type="match status" value="1"/>
</dbReference>
<feature type="signal peptide" evidence="5">
    <location>
        <begin position="1"/>
        <end position="19"/>
    </location>
</feature>
<dbReference type="GO" id="GO:0043190">
    <property type="term" value="C:ATP-binding cassette (ABC) transporter complex"/>
    <property type="evidence" value="ECO:0007669"/>
    <property type="project" value="InterPro"/>
</dbReference>
<keyword evidence="4 5" id="KW-0732">Signal</keyword>
<keyword evidence="3" id="KW-0813">Transport</keyword>
<reference evidence="7 8" key="1">
    <citation type="submission" date="2016-04" db="EMBL/GenBank/DDBJ databases">
        <title>Complete Genome Sequence of Halotalea alkalilenta IHB B 13600.</title>
        <authorList>
            <person name="Swarnkar M.K."/>
            <person name="Sharma A."/>
            <person name="Kaushal K."/>
            <person name="Soni R."/>
            <person name="Rana S."/>
            <person name="Singh A.K."/>
            <person name="Gulati A."/>
        </authorList>
    </citation>
    <scope>NUCLEOTIDE SEQUENCE [LARGE SCALE GENOMIC DNA]</scope>
    <source>
        <strain evidence="7 8">IHB B 13600</strain>
    </source>
</reference>
<dbReference type="SUPFAM" id="SSF53850">
    <property type="entry name" value="Periplasmic binding protein-like II"/>
    <property type="match status" value="1"/>
</dbReference>
<dbReference type="PANTHER" id="PTHR30290:SF10">
    <property type="entry name" value="PERIPLASMIC OLIGOPEPTIDE-BINDING PROTEIN-RELATED"/>
    <property type="match status" value="1"/>
</dbReference>
<dbReference type="Gene3D" id="3.40.190.10">
    <property type="entry name" value="Periplasmic binding protein-like II"/>
    <property type="match status" value="1"/>
</dbReference>
<evidence type="ECO:0000313" key="7">
    <source>
        <dbReference type="EMBL" id="ANF59408.1"/>
    </source>
</evidence>
<evidence type="ECO:0000256" key="4">
    <source>
        <dbReference type="ARBA" id="ARBA00022729"/>
    </source>
</evidence>
<dbReference type="CDD" id="cd08512">
    <property type="entry name" value="PBP2_NikA_DppA_OppA_like_7"/>
    <property type="match status" value="1"/>
</dbReference>
<feature type="domain" description="Solute-binding protein family 5" evidence="6">
    <location>
        <begin position="69"/>
        <end position="433"/>
    </location>
</feature>
<protein>
    <submittedName>
        <fullName evidence="7">Peptide ABC transporter substrate-binding protein</fullName>
    </submittedName>
</protein>
<evidence type="ECO:0000259" key="6">
    <source>
        <dbReference type="Pfam" id="PF00496"/>
    </source>
</evidence>
<dbReference type="InterPro" id="IPR039424">
    <property type="entry name" value="SBP_5"/>
</dbReference>
<dbReference type="GO" id="GO:0015833">
    <property type="term" value="P:peptide transport"/>
    <property type="evidence" value="ECO:0007669"/>
    <property type="project" value="TreeGrafter"/>
</dbReference>
<evidence type="ECO:0000313" key="8">
    <source>
        <dbReference type="Proteomes" id="UP000077875"/>
    </source>
</evidence>
<organism evidence="7 8">
    <name type="scientific">Halotalea alkalilenta</name>
    <dbReference type="NCBI Taxonomy" id="376489"/>
    <lineage>
        <taxon>Bacteria</taxon>
        <taxon>Pseudomonadati</taxon>
        <taxon>Pseudomonadota</taxon>
        <taxon>Gammaproteobacteria</taxon>
        <taxon>Oceanospirillales</taxon>
        <taxon>Halomonadaceae</taxon>
        <taxon>Halotalea</taxon>
    </lineage>
</organism>
<dbReference type="KEGG" id="haa:A5892_00705"/>
<dbReference type="STRING" id="376489.A5892_00705"/>
<feature type="chain" id="PRO_5008004764" evidence="5">
    <location>
        <begin position="20"/>
        <end position="526"/>
    </location>
</feature>
<comment type="similarity">
    <text evidence="2">Belongs to the bacterial solute-binding protein 5 family.</text>
</comment>
<dbReference type="InterPro" id="IPR000914">
    <property type="entry name" value="SBP_5_dom"/>
</dbReference>
<dbReference type="Gene3D" id="3.90.76.10">
    <property type="entry name" value="Dipeptide-binding Protein, Domain 1"/>
    <property type="match status" value="1"/>
</dbReference>
<gene>
    <name evidence="7" type="ORF">A5892_00705</name>
</gene>
<dbReference type="GO" id="GO:0030288">
    <property type="term" value="C:outer membrane-bounded periplasmic space"/>
    <property type="evidence" value="ECO:0007669"/>
    <property type="project" value="UniProtKB-ARBA"/>
</dbReference>
<dbReference type="Pfam" id="PF00496">
    <property type="entry name" value="SBP_bac_5"/>
    <property type="match status" value="1"/>
</dbReference>
<dbReference type="AlphaFoldDB" id="A0A172YJJ7"/>
<dbReference type="EMBL" id="CP015243">
    <property type="protein sequence ID" value="ANF59408.1"/>
    <property type="molecule type" value="Genomic_DNA"/>
</dbReference>
<sequence>MIKTAALAALLGASNAAWSATPPDTLVMAWNIDAISTFDPAQIGEVVTNEILMNTCSALVDYDPEDATQVVPALAESWEVNEDERSLTFHLRDGLTFPSGEPVEADDLAWSLARVVKLGFGNAATLEEYGFTTDNVEQLITAPDPRTLVIRFDRPYPSDLMLQAIAANRVATAIDRDTVMAQEVDGDLGNRYLTTRTECAGPYRLRQWNAGEAVVLEANSGWTPAPALSRVLIRHVAEPGTQRLLLSRGDVDVARDLTPEDLAAVEAAPDLEINKALRPQLFYWGFNNDDPILSNQKVRQALQLLVDYQGLADTVMSYSGIPRASFVPLESFGALDQSEGQPFSQDLDRARELLVEAGYPDGFSMRLIFGTLPYSATVAQSLQNAAAQIGINLELERMANAQLFSRVRGREYQMSLQSWQTSVADAHGMASRLIYNPDNRLEARNTMYPSWNSAFYSEQANQEIEEALFETDPAAREQRYHALQREVFELTPRVVLFQTYNIVGLNQQLKGWQSNGFRSYYTLTSK</sequence>
<accession>A0A172YJJ7</accession>
<dbReference type="PIRSF" id="PIRSF002741">
    <property type="entry name" value="MppA"/>
    <property type="match status" value="1"/>
</dbReference>
<keyword evidence="8" id="KW-1185">Reference proteome</keyword>